<proteinExistence type="inferred from homology"/>
<evidence type="ECO:0000256" key="5">
    <source>
        <dbReference type="SAM" id="MobiDB-lite"/>
    </source>
</evidence>
<sequence length="859" mass="96152">MSRFFAGSSDSDTSSSEEDLYSSSSSSGESSEEESSEEESSDEESDSDQSDSDSDSEDGDKKKGANFFLKKKFLKTETSDDSDSEDDESKRVVKSAKDKLIDEVDISIKAIENAKKINDWVVISNEFDKLNKHVERAIKQYNTTPNQYIKALVELEDFLQSSIAADKAAKKKMNALNARAMNTAKQRIKKNNKAYESLIAKYRDDPEGFGKTQDKPVTTSTSSSSAFKTKTAAPVQVAPSQDDNDGFSTVGKAGRVAQYTSENIFTTIQSIAESRGKKNTDRQDQVRILESLLEVATTPYQKIIIYLRLIPLRSDTTSTHPISVENWKVVQKDIINLFELLEENINKYHISESAPEPETLEEGLPPRADGVVEIPGSIVSIVERLDDEFTRALQDINHHTTEYVERLRDEASLYALILRSQIYLENITSGPIHELPAISRIIIRRIDHFYFKPSALIAKAEANAWAEIPEGLDSKITPRVVSEDKVDTIDLINRLCAVLYRQTNPIYRTKAILYNTFHYALNNQYYKARDLLLMSHLQSTIHTAEPPVQILFNRALVQIGLCAFRNGLINECQQSLQELNASARLRELLGQGAQKYTQSTSEDRQKLLPFHMHINLELLECVYLTASLLIEIPNIAAAETHTNAKKKTISKSFRRMLDNSRRQVFTGPPENTRDHIMQAARALSDSEWTTARDLLNNIKIWNLLSDAESIKIMLGEKLQVEGLRTYLFKFGPIYQSLSIKTLSTLFDLTEARVYAIVGKLIANEEIFAALDQRSNSIVFRQGVEHSKLQTLALELAEKAVQLVERNERLAAGGYPLGETGKTGTSANSGNSATSNANNNNNNTSAAGQSRRNQGNTKKA</sequence>
<evidence type="ECO:0000313" key="7">
    <source>
        <dbReference type="EMBL" id="CDO52027.1"/>
    </source>
</evidence>
<name>A0A0J9X4G8_GEOCN</name>
<dbReference type="PANTHER" id="PTHR13937:SF0">
    <property type="entry name" value="EUKARYOTIC TRANSLATION INITIATION FACTOR 3 SUBUNIT C-RELATED"/>
    <property type="match status" value="1"/>
</dbReference>
<dbReference type="GO" id="GO:0003723">
    <property type="term" value="F:RNA binding"/>
    <property type="evidence" value="ECO:0007669"/>
    <property type="project" value="InterPro"/>
</dbReference>
<reference evidence="7" key="1">
    <citation type="submission" date="2014-03" db="EMBL/GenBank/DDBJ databases">
        <authorList>
            <person name="Casaregola S."/>
        </authorList>
    </citation>
    <scope>NUCLEOTIDE SEQUENCE [LARGE SCALE GENOMIC DNA]</scope>
    <source>
        <strain evidence="7">CLIB 918</strain>
    </source>
</reference>
<dbReference type="InterPro" id="IPR036390">
    <property type="entry name" value="WH_DNA-bd_sf"/>
</dbReference>
<evidence type="ECO:0000313" key="8">
    <source>
        <dbReference type="Proteomes" id="UP000242525"/>
    </source>
</evidence>
<feature type="compositionally biased region" description="Acidic residues" evidence="5">
    <location>
        <begin position="30"/>
        <end position="58"/>
    </location>
</feature>
<comment type="function">
    <text evidence="4">Component of the eukaryotic translation initiation factor 3 (eIF-3) complex, which is involved in protein synthesis of a specialized repertoire of mRNAs and, together with other initiation factors, stimulates binding of mRNA and methionyl-tRNAi to the 40S ribosome. The eIF-3 complex specifically targets and initiates translation of a subset of mRNAs involved in cell proliferation.</text>
</comment>
<feature type="region of interest" description="Disordered" evidence="5">
    <location>
        <begin position="1"/>
        <end position="63"/>
    </location>
</feature>
<feature type="region of interest" description="Disordered" evidence="5">
    <location>
        <begin position="206"/>
        <end position="246"/>
    </location>
</feature>
<dbReference type="PANTHER" id="PTHR13937">
    <property type="entry name" value="EUKARYOTIC TRANSLATION INITATION FACTOR 3, SUBUNIT 8 EIF3S8 -RELATED"/>
    <property type="match status" value="1"/>
</dbReference>
<dbReference type="GO" id="GO:0033290">
    <property type="term" value="C:eukaryotic 48S preinitiation complex"/>
    <property type="evidence" value="ECO:0007669"/>
    <property type="project" value="UniProtKB-UniRule"/>
</dbReference>
<dbReference type="SUPFAM" id="SSF46785">
    <property type="entry name" value="Winged helix' DNA-binding domain"/>
    <property type="match status" value="1"/>
</dbReference>
<dbReference type="GO" id="GO:0008541">
    <property type="term" value="C:proteasome regulatory particle, lid subcomplex"/>
    <property type="evidence" value="ECO:0007669"/>
    <property type="project" value="UniProtKB-ARBA"/>
</dbReference>
<feature type="compositionally biased region" description="Low complexity" evidence="5">
    <location>
        <begin position="218"/>
        <end position="233"/>
    </location>
</feature>
<dbReference type="EMBL" id="CCBN010000002">
    <property type="protein sequence ID" value="CDO52027.1"/>
    <property type="molecule type" value="Genomic_DNA"/>
</dbReference>
<organism evidence="7 8">
    <name type="scientific">Geotrichum candidum</name>
    <name type="common">Oospora lactis</name>
    <name type="synonym">Dipodascus geotrichum</name>
    <dbReference type="NCBI Taxonomy" id="1173061"/>
    <lineage>
        <taxon>Eukaryota</taxon>
        <taxon>Fungi</taxon>
        <taxon>Dikarya</taxon>
        <taxon>Ascomycota</taxon>
        <taxon>Saccharomycotina</taxon>
        <taxon>Dipodascomycetes</taxon>
        <taxon>Dipodascales</taxon>
        <taxon>Dipodascaceae</taxon>
        <taxon>Geotrichum</taxon>
    </lineage>
</organism>
<dbReference type="Proteomes" id="UP000242525">
    <property type="component" value="Unassembled WGS sequence"/>
</dbReference>
<comment type="subunit">
    <text evidence="4">Component of the eukaryotic translation initiation factor 3 (eIF-3) complex.</text>
</comment>
<dbReference type="AlphaFoldDB" id="A0A0J9X4G8"/>
<gene>
    <name evidence="4" type="primary">NIP1</name>
    <name evidence="7" type="ORF">BN980_GECA02s04784g</name>
</gene>
<feature type="domain" description="PCI" evidence="6">
    <location>
        <begin position="610"/>
        <end position="784"/>
    </location>
</feature>
<dbReference type="GO" id="GO:0003743">
    <property type="term" value="F:translation initiation factor activity"/>
    <property type="evidence" value="ECO:0007669"/>
    <property type="project" value="UniProtKB-UniRule"/>
</dbReference>
<dbReference type="STRING" id="1173061.A0A0J9X4G8"/>
<comment type="subcellular location">
    <subcellularLocation>
        <location evidence="4">Cytoplasm</location>
    </subcellularLocation>
</comment>
<feature type="region of interest" description="Disordered" evidence="5">
    <location>
        <begin position="813"/>
        <end position="859"/>
    </location>
</feature>
<dbReference type="GO" id="GO:0001732">
    <property type="term" value="P:formation of cytoplasmic translation initiation complex"/>
    <property type="evidence" value="ECO:0007669"/>
    <property type="project" value="UniProtKB-UniRule"/>
</dbReference>
<dbReference type="GO" id="GO:0005852">
    <property type="term" value="C:eukaryotic translation initiation factor 3 complex"/>
    <property type="evidence" value="ECO:0007669"/>
    <property type="project" value="UniProtKB-UniRule"/>
</dbReference>
<dbReference type="InterPro" id="IPR008905">
    <property type="entry name" value="EIF3C_N_dom"/>
</dbReference>
<evidence type="ECO:0000256" key="3">
    <source>
        <dbReference type="ARBA" id="ARBA00022917"/>
    </source>
</evidence>
<dbReference type="HAMAP" id="MF_03002">
    <property type="entry name" value="eIF3c"/>
    <property type="match status" value="1"/>
</dbReference>
<feature type="compositionally biased region" description="Polar residues" evidence="5">
    <location>
        <begin position="849"/>
        <end position="859"/>
    </location>
</feature>
<dbReference type="Pfam" id="PF05470">
    <property type="entry name" value="eIF-3c_N"/>
    <property type="match status" value="1"/>
</dbReference>
<feature type="compositionally biased region" description="Low complexity" evidence="5">
    <location>
        <begin position="822"/>
        <end position="847"/>
    </location>
</feature>
<protein>
    <recommendedName>
        <fullName evidence="4">Eukaryotic translation initiation factor 3 subunit C</fullName>
        <shortName evidence="4">eIF3c</shortName>
    </recommendedName>
    <alternativeName>
        <fullName evidence="4">Eukaryotic translation initiation factor 3 93 kDa subunit homolog</fullName>
        <shortName evidence="4">eIF3 p93</shortName>
    </alternativeName>
    <alternativeName>
        <fullName evidence="4">Translation initiation factor eIF3, p93 subunit homolog</fullName>
    </alternativeName>
</protein>
<keyword evidence="1 4" id="KW-0963">Cytoplasm</keyword>
<keyword evidence="2 4" id="KW-0396">Initiation factor</keyword>
<keyword evidence="3 4" id="KW-0648">Protein biosynthesis</keyword>
<dbReference type="InterPro" id="IPR058999">
    <property type="entry name" value="EIF3CL_C"/>
</dbReference>
<evidence type="ECO:0000256" key="2">
    <source>
        <dbReference type="ARBA" id="ARBA00022540"/>
    </source>
</evidence>
<dbReference type="Pfam" id="PF26569">
    <property type="entry name" value="EIF3CL_C"/>
    <property type="match status" value="1"/>
</dbReference>
<keyword evidence="8" id="KW-1185">Reference proteome</keyword>
<dbReference type="Pfam" id="PF01399">
    <property type="entry name" value="PCI"/>
    <property type="match status" value="1"/>
</dbReference>
<dbReference type="InterPro" id="IPR000717">
    <property type="entry name" value="PCI_dom"/>
</dbReference>
<dbReference type="OrthoDB" id="29647at2759"/>
<accession>A0A0J9X4G8</accession>
<dbReference type="GO" id="GO:0031369">
    <property type="term" value="F:translation initiation factor binding"/>
    <property type="evidence" value="ECO:0007669"/>
    <property type="project" value="InterPro"/>
</dbReference>
<dbReference type="InterPro" id="IPR027516">
    <property type="entry name" value="EIF3C"/>
</dbReference>
<dbReference type="SMART" id="SM00088">
    <property type="entry name" value="PINT"/>
    <property type="match status" value="1"/>
</dbReference>
<feature type="region of interest" description="Disordered" evidence="5">
    <location>
        <begin position="76"/>
        <end position="95"/>
    </location>
</feature>
<dbReference type="PROSITE" id="PS50250">
    <property type="entry name" value="PCI"/>
    <property type="match status" value="1"/>
</dbReference>
<comment type="similarity">
    <text evidence="4">Belongs to the eIF-3 subunit C family.</text>
</comment>
<dbReference type="GO" id="GO:0016282">
    <property type="term" value="C:eukaryotic 43S preinitiation complex"/>
    <property type="evidence" value="ECO:0007669"/>
    <property type="project" value="UniProtKB-UniRule"/>
</dbReference>
<evidence type="ECO:0000256" key="4">
    <source>
        <dbReference type="HAMAP-Rule" id="MF_03002"/>
    </source>
</evidence>
<comment type="caution">
    <text evidence="7">The sequence shown here is derived from an EMBL/GenBank/DDBJ whole genome shotgun (WGS) entry which is preliminary data.</text>
</comment>
<evidence type="ECO:0000259" key="6">
    <source>
        <dbReference type="PROSITE" id="PS50250"/>
    </source>
</evidence>
<evidence type="ECO:0000256" key="1">
    <source>
        <dbReference type="ARBA" id="ARBA00022490"/>
    </source>
</evidence>